<evidence type="ECO:0000313" key="3">
    <source>
        <dbReference type="Proteomes" id="UP000654918"/>
    </source>
</evidence>
<dbReference type="EMBL" id="WIGO01000005">
    <property type="protein sequence ID" value="KAF6840921.1"/>
    <property type="molecule type" value="Genomic_DNA"/>
</dbReference>
<evidence type="ECO:0000256" key="1">
    <source>
        <dbReference type="SAM" id="MobiDB-lite"/>
    </source>
</evidence>
<name>A0A8H6U5I4_9PEZI</name>
<gene>
    <name evidence="2" type="ORF">CPLU01_00917</name>
</gene>
<protein>
    <submittedName>
        <fullName evidence="2">Uncharacterized protein</fullName>
    </submittedName>
</protein>
<feature type="region of interest" description="Disordered" evidence="1">
    <location>
        <begin position="1"/>
        <end position="48"/>
    </location>
</feature>
<reference evidence="2" key="1">
    <citation type="journal article" date="2020" name="Phytopathology">
        <title>Genome Sequence Resources of Colletotrichum truncatum, C. plurivorum, C. musicola, and C. sojae: Four Species Pathogenic to Soybean (Glycine max).</title>
        <authorList>
            <person name="Rogerio F."/>
            <person name="Boufleur T.R."/>
            <person name="Ciampi-Guillardi M."/>
            <person name="Sukno S.A."/>
            <person name="Thon M.R."/>
            <person name="Massola Junior N.S."/>
            <person name="Baroncelli R."/>
        </authorList>
    </citation>
    <scope>NUCLEOTIDE SEQUENCE</scope>
    <source>
        <strain evidence="2">LFN00145</strain>
    </source>
</reference>
<feature type="region of interest" description="Disordered" evidence="1">
    <location>
        <begin position="100"/>
        <end position="122"/>
    </location>
</feature>
<feature type="compositionally biased region" description="Pro residues" evidence="1">
    <location>
        <begin position="29"/>
        <end position="38"/>
    </location>
</feature>
<dbReference type="Proteomes" id="UP000654918">
    <property type="component" value="Unassembled WGS sequence"/>
</dbReference>
<comment type="caution">
    <text evidence="2">The sequence shown here is derived from an EMBL/GenBank/DDBJ whole genome shotgun (WGS) entry which is preliminary data.</text>
</comment>
<sequence>MEAKTRAPHQRQDRRDQQARCHSTAQAPAPQPPPPPTCPARSESDVHYDPLRRLRLGRRVHFQETRPQSGKTVQFAVWQVEKNDYTVSVTVAAAFEKLAQQTAEATSSTAEAGPAASGSEPT</sequence>
<keyword evidence="3" id="KW-1185">Reference proteome</keyword>
<proteinExistence type="predicted"/>
<organism evidence="2 3">
    <name type="scientific">Colletotrichum plurivorum</name>
    <dbReference type="NCBI Taxonomy" id="2175906"/>
    <lineage>
        <taxon>Eukaryota</taxon>
        <taxon>Fungi</taxon>
        <taxon>Dikarya</taxon>
        <taxon>Ascomycota</taxon>
        <taxon>Pezizomycotina</taxon>
        <taxon>Sordariomycetes</taxon>
        <taxon>Hypocreomycetidae</taxon>
        <taxon>Glomerellales</taxon>
        <taxon>Glomerellaceae</taxon>
        <taxon>Colletotrichum</taxon>
        <taxon>Colletotrichum orchidearum species complex</taxon>
    </lineage>
</organism>
<accession>A0A8H6U5I4</accession>
<evidence type="ECO:0000313" key="2">
    <source>
        <dbReference type="EMBL" id="KAF6840921.1"/>
    </source>
</evidence>
<dbReference type="AlphaFoldDB" id="A0A8H6U5I4"/>
<feature type="compositionally biased region" description="Basic and acidic residues" evidence="1">
    <location>
        <begin position="1"/>
        <end position="19"/>
    </location>
</feature>